<organism evidence="24 25">
    <name type="scientific">Smittium simulii</name>
    <dbReference type="NCBI Taxonomy" id="133385"/>
    <lineage>
        <taxon>Eukaryota</taxon>
        <taxon>Fungi</taxon>
        <taxon>Fungi incertae sedis</taxon>
        <taxon>Zoopagomycota</taxon>
        <taxon>Kickxellomycotina</taxon>
        <taxon>Harpellomycetes</taxon>
        <taxon>Harpellales</taxon>
        <taxon>Legeriomycetaceae</taxon>
        <taxon>Smittium</taxon>
    </lineage>
</organism>
<dbReference type="Proteomes" id="UP000245383">
    <property type="component" value="Unassembled WGS sequence"/>
</dbReference>
<evidence type="ECO:0000256" key="6">
    <source>
        <dbReference type="ARBA" id="ARBA00022692"/>
    </source>
</evidence>
<evidence type="ECO:0000256" key="4">
    <source>
        <dbReference type="ARBA" id="ARBA00022516"/>
    </source>
</evidence>
<keyword evidence="14" id="KW-0443">Lipid metabolism</keyword>
<feature type="transmembrane region" description="Helical" evidence="23">
    <location>
        <begin position="20"/>
        <end position="41"/>
    </location>
</feature>
<sequence length="451" mass="51402">MADTKVAPPLWGRAHKISPLNNFITASILILSPFWVLYLWACCTHYNCAFSGPAADFLANSGSARDAISFVYSILPAFNTRSLFIYTSWLAFQAILFVYLPGKTGYGQKTPAGHLLKYKVNGLNAWIVTHVLFIAASLVFGYFPLSIIQEHWAGLLVSTNIFGLGLATFAYIKAITYPSYPADNKATGSFLYDYFMGIEHNPRIGDSFDFKLFFNGRPGIIAWTLINLSFAGAQYNEIGYVTNSMILLNILHAIYVVDFFYHEDWYLRTIDIAHDHFGYYLAWGDLVWLPFTYTLQSHYIYRNPINLSQPAFIAILAIGLAGYYIFRNANNQKDLARRYNGDVKIWGKKATVIRASYLTSDGKTTRSILLTCGFWGISRHFNYVGDLLMCFAFGASCGLTMDFIPYYYLFYMTVLLVHRINRDHARCQAKYGDYWTEYCKAVPYKLVPFVF</sequence>
<comment type="similarity">
    <text evidence="3">Belongs to the ERG4/ERG24 family.</text>
</comment>
<dbReference type="GO" id="GO:0016132">
    <property type="term" value="P:brassinosteroid biosynthetic process"/>
    <property type="evidence" value="ECO:0007669"/>
    <property type="project" value="TreeGrafter"/>
</dbReference>
<feature type="transmembrane region" description="Helical" evidence="23">
    <location>
        <begin position="383"/>
        <end position="409"/>
    </location>
</feature>
<keyword evidence="15 23" id="KW-0472">Membrane</keyword>
<evidence type="ECO:0000256" key="22">
    <source>
        <dbReference type="ARBA" id="ARBA00047826"/>
    </source>
</evidence>
<evidence type="ECO:0000256" key="23">
    <source>
        <dbReference type="SAM" id="Phobius"/>
    </source>
</evidence>
<evidence type="ECO:0000256" key="12">
    <source>
        <dbReference type="ARBA" id="ARBA00023002"/>
    </source>
</evidence>
<feature type="transmembrane region" description="Helical" evidence="23">
    <location>
        <begin position="151"/>
        <end position="172"/>
    </location>
</feature>
<feature type="transmembrane region" description="Helical" evidence="23">
    <location>
        <begin position="83"/>
        <end position="102"/>
    </location>
</feature>
<evidence type="ECO:0000256" key="8">
    <source>
        <dbReference type="ARBA" id="ARBA00022824"/>
    </source>
</evidence>
<evidence type="ECO:0000256" key="14">
    <source>
        <dbReference type="ARBA" id="ARBA00023098"/>
    </source>
</evidence>
<dbReference type="GO" id="GO:0006695">
    <property type="term" value="P:cholesterol biosynthetic process"/>
    <property type="evidence" value="ECO:0007669"/>
    <property type="project" value="UniProtKB-KW"/>
</dbReference>
<keyword evidence="13" id="KW-0756">Sterol biosynthesis</keyword>
<keyword evidence="5" id="KW-0153">Cholesterol metabolism</keyword>
<dbReference type="EC" id="1.3.1.21" evidence="18"/>
<keyword evidence="8" id="KW-0256">Endoplasmic reticulum</keyword>
<reference evidence="24 25" key="1">
    <citation type="journal article" date="2018" name="MBio">
        <title>Comparative Genomics Reveals the Core Gene Toolbox for the Fungus-Insect Symbiosis.</title>
        <authorList>
            <person name="Wang Y."/>
            <person name="Stata M."/>
            <person name="Wang W."/>
            <person name="Stajich J.E."/>
            <person name="White M.M."/>
            <person name="Moncalvo J.M."/>
        </authorList>
    </citation>
    <scope>NUCLEOTIDE SEQUENCE [LARGE SCALE GENOMIC DNA]</scope>
    <source>
        <strain evidence="24 25">SWE-8-4</strain>
    </source>
</reference>
<keyword evidence="6 23" id="KW-0812">Transmembrane</keyword>
<evidence type="ECO:0000256" key="20">
    <source>
        <dbReference type="ARBA" id="ARBA00042688"/>
    </source>
</evidence>
<dbReference type="PROSITE" id="PS01018">
    <property type="entry name" value="STEROL_REDUCT_2"/>
    <property type="match status" value="1"/>
</dbReference>
<keyword evidence="10" id="KW-0752">Steroid biosynthesis</keyword>
<comment type="catalytic activity">
    <reaction evidence="22">
        <text>7-dehydrodesmosterol + NADPH + H(+) = desmosterol + NADP(+)</text>
        <dbReference type="Rhea" id="RHEA:46740"/>
        <dbReference type="ChEBI" id="CHEBI:15378"/>
        <dbReference type="ChEBI" id="CHEBI:17737"/>
        <dbReference type="ChEBI" id="CHEBI:27910"/>
        <dbReference type="ChEBI" id="CHEBI:57783"/>
        <dbReference type="ChEBI" id="CHEBI:58349"/>
    </reaction>
    <physiologicalReaction direction="left-to-right" evidence="22">
        <dbReference type="Rhea" id="RHEA:46741"/>
    </physiologicalReaction>
</comment>
<evidence type="ECO:0000256" key="18">
    <source>
        <dbReference type="ARBA" id="ARBA00038851"/>
    </source>
</evidence>
<keyword evidence="4" id="KW-0444">Lipid biosynthesis</keyword>
<feature type="transmembrane region" description="Helical" evidence="23">
    <location>
        <begin position="277"/>
        <end position="295"/>
    </location>
</feature>
<feature type="transmembrane region" description="Helical" evidence="23">
    <location>
        <begin position="238"/>
        <end position="257"/>
    </location>
</feature>
<evidence type="ECO:0000256" key="19">
    <source>
        <dbReference type="ARBA" id="ARBA00039984"/>
    </source>
</evidence>
<evidence type="ECO:0000256" key="11">
    <source>
        <dbReference type="ARBA" id="ARBA00022989"/>
    </source>
</evidence>
<keyword evidence="17" id="KW-0753">Steroid metabolism</keyword>
<evidence type="ECO:0000256" key="3">
    <source>
        <dbReference type="ARBA" id="ARBA00005402"/>
    </source>
</evidence>
<evidence type="ECO:0000256" key="9">
    <source>
        <dbReference type="ARBA" id="ARBA00022857"/>
    </source>
</evidence>
<gene>
    <name evidence="24" type="ORF">BB561_000518</name>
</gene>
<evidence type="ECO:0000256" key="10">
    <source>
        <dbReference type="ARBA" id="ARBA00022955"/>
    </source>
</evidence>
<dbReference type="FunFam" id="1.20.120.1630:FF:000004">
    <property type="entry name" value="7-dehydrocholesterol reductase"/>
    <property type="match status" value="1"/>
</dbReference>
<evidence type="ECO:0000256" key="16">
    <source>
        <dbReference type="ARBA" id="ARBA00023166"/>
    </source>
</evidence>
<evidence type="ECO:0000313" key="25">
    <source>
        <dbReference type="Proteomes" id="UP000245383"/>
    </source>
</evidence>
<dbReference type="AlphaFoldDB" id="A0A2T9YYT7"/>
<dbReference type="Pfam" id="PF01222">
    <property type="entry name" value="ERG4_ERG24"/>
    <property type="match status" value="1"/>
</dbReference>
<comment type="pathway">
    <text evidence="2">Steroid biosynthesis; cholesterol biosynthesis.</text>
</comment>
<keyword evidence="7" id="KW-0152">Cholesterol biosynthesis</keyword>
<dbReference type="STRING" id="133385.A0A2T9YYT7"/>
<accession>A0A2T9YYT7</accession>
<keyword evidence="25" id="KW-1185">Reference proteome</keyword>
<proteinExistence type="inferred from homology"/>
<comment type="catalytic activity">
    <reaction evidence="21">
        <text>cholesterol + NADP(+) = 7-dehydrocholesterol + NADPH + H(+)</text>
        <dbReference type="Rhea" id="RHEA:23984"/>
        <dbReference type="ChEBI" id="CHEBI:15378"/>
        <dbReference type="ChEBI" id="CHEBI:16113"/>
        <dbReference type="ChEBI" id="CHEBI:17759"/>
        <dbReference type="ChEBI" id="CHEBI:57783"/>
        <dbReference type="ChEBI" id="CHEBI:58349"/>
        <dbReference type="EC" id="1.3.1.21"/>
    </reaction>
    <physiologicalReaction direction="right-to-left" evidence="21">
        <dbReference type="Rhea" id="RHEA:23986"/>
    </physiologicalReaction>
</comment>
<dbReference type="InterPro" id="IPR001171">
    <property type="entry name" value="ERG24_DHCR-like"/>
</dbReference>
<evidence type="ECO:0000256" key="13">
    <source>
        <dbReference type="ARBA" id="ARBA00023011"/>
    </source>
</evidence>
<dbReference type="GO" id="GO:0047598">
    <property type="term" value="F:7-dehydrocholesterol reductase activity"/>
    <property type="evidence" value="ECO:0007669"/>
    <property type="project" value="UniProtKB-EC"/>
</dbReference>
<dbReference type="OrthoDB" id="5326588at2759"/>
<dbReference type="EMBL" id="MBFR01000011">
    <property type="protein sequence ID" value="PVU97508.1"/>
    <property type="molecule type" value="Genomic_DNA"/>
</dbReference>
<comment type="subcellular location">
    <subcellularLocation>
        <location evidence="1">Endoplasmic reticulum membrane</location>
        <topology evidence="1">Multi-pass membrane protein</topology>
    </subcellularLocation>
</comment>
<keyword evidence="12" id="KW-0560">Oxidoreductase</keyword>
<keyword evidence="11 23" id="KW-1133">Transmembrane helix</keyword>
<feature type="transmembrane region" description="Helical" evidence="23">
    <location>
        <begin position="123"/>
        <end position="145"/>
    </location>
</feature>
<dbReference type="GO" id="GO:0005789">
    <property type="term" value="C:endoplasmic reticulum membrane"/>
    <property type="evidence" value="ECO:0007669"/>
    <property type="project" value="UniProtKB-SubCell"/>
</dbReference>
<evidence type="ECO:0000256" key="15">
    <source>
        <dbReference type="ARBA" id="ARBA00023136"/>
    </source>
</evidence>
<keyword evidence="16" id="KW-1207">Sterol metabolism</keyword>
<keyword evidence="9" id="KW-0521">NADP</keyword>
<evidence type="ECO:0000256" key="21">
    <source>
        <dbReference type="ARBA" id="ARBA00047795"/>
    </source>
</evidence>
<dbReference type="PANTHER" id="PTHR21257">
    <property type="entry name" value="DELTA(14)-STEROL REDUCTASE"/>
    <property type="match status" value="1"/>
</dbReference>
<dbReference type="InterPro" id="IPR018083">
    <property type="entry name" value="Sterol_reductase_CS"/>
</dbReference>
<evidence type="ECO:0000256" key="1">
    <source>
        <dbReference type="ARBA" id="ARBA00004477"/>
    </source>
</evidence>
<name>A0A2T9YYT7_9FUNG</name>
<dbReference type="Gene3D" id="1.20.120.1630">
    <property type="match status" value="1"/>
</dbReference>
<protein>
    <recommendedName>
        <fullName evidence="19">7-dehydrocholesterol reductase</fullName>
        <ecNumber evidence="18">1.3.1.21</ecNumber>
    </recommendedName>
    <alternativeName>
        <fullName evidence="20">Sterol Delta(7)-reductase</fullName>
    </alternativeName>
</protein>
<dbReference type="PANTHER" id="PTHR21257:SF38">
    <property type="entry name" value="7-DEHYDROCHOLESTEROL REDUCTASE"/>
    <property type="match status" value="1"/>
</dbReference>
<evidence type="ECO:0000256" key="17">
    <source>
        <dbReference type="ARBA" id="ARBA00023221"/>
    </source>
</evidence>
<feature type="transmembrane region" description="Helical" evidence="23">
    <location>
        <begin position="307"/>
        <end position="326"/>
    </location>
</feature>
<evidence type="ECO:0000313" key="24">
    <source>
        <dbReference type="EMBL" id="PVU97508.1"/>
    </source>
</evidence>
<evidence type="ECO:0000256" key="7">
    <source>
        <dbReference type="ARBA" id="ARBA00022778"/>
    </source>
</evidence>
<evidence type="ECO:0000256" key="5">
    <source>
        <dbReference type="ARBA" id="ARBA00022548"/>
    </source>
</evidence>
<comment type="caution">
    <text evidence="24">The sequence shown here is derived from an EMBL/GenBank/DDBJ whole genome shotgun (WGS) entry which is preliminary data.</text>
</comment>
<evidence type="ECO:0000256" key="2">
    <source>
        <dbReference type="ARBA" id="ARBA00004770"/>
    </source>
</evidence>